<comment type="caution">
    <text evidence="4">The sequence shown here is derived from an EMBL/GenBank/DDBJ whole genome shotgun (WGS) entry which is preliminary data.</text>
</comment>
<feature type="coiled-coil region" evidence="1">
    <location>
        <begin position="330"/>
        <end position="375"/>
    </location>
</feature>
<proteinExistence type="predicted"/>
<keyword evidence="5" id="KW-1185">Reference proteome</keyword>
<gene>
    <name evidence="4" type="ORF">D9757_008212</name>
</gene>
<dbReference type="InterPro" id="IPR013859">
    <property type="entry name" value="Ssr4_N"/>
</dbReference>
<dbReference type="Proteomes" id="UP000518752">
    <property type="component" value="Unassembled WGS sequence"/>
</dbReference>
<dbReference type="AlphaFoldDB" id="A0A8H5HBJ6"/>
<evidence type="ECO:0000256" key="1">
    <source>
        <dbReference type="SAM" id="Coils"/>
    </source>
</evidence>
<dbReference type="GO" id="GO:0006338">
    <property type="term" value="P:chromatin remodeling"/>
    <property type="evidence" value="ECO:0007669"/>
    <property type="project" value="InterPro"/>
</dbReference>
<reference evidence="4 5" key="1">
    <citation type="journal article" date="2020" name="ISME J.">
        <title>Uncovering the hidden diversity of litter-decomposition mechanisms in mushroom-forming fungi.</title>
        <authorList>
            <person name="Floudas D."/>
            <person name="Bentzer J."/>
            <person name="Ahren D."/>
            <person name="Johansson T."/>
            <person name="Persson P."/>
            <person name="Tunlid A."/>
        </authorList>
    </citation>
    <scope>NUCLEOTIDE SEQUENCE [LARGE SCALE GENOMIC DNA]</scope>
    <source>
        <strain evidence="4 5">CBS 406.79</strain>
    </source>
</reference>
<dbReference type="OrthoDB" id="5321006at2759"/>
<dbReference type="EMBL" id="JAACJN010000065">
    <property type="protein sequence ID" value="KAF5380264.1"/>
    <property type="molecule type" value="Genomic_DNA"/>
</dbReference>
<feature type="region of interest" description="Disordered" evidence="2">
    <location>
        <begin position="253"/>
        <end position="288"/>
    </location>
</feature>
<evidence type="ECO:0000313" key="5">
    <source>
        <dbReference type="Proteomes" id="UP000518752"/>
    </source>
</evidence>
<evidence type="ECO:0000256" key="2">
    <source>
        <dbReference type="SAM" id="MobiDB-lite"/>
    </source>
</evidence>
<evidence type="ECO:0000259" key="3">
    <source>
        <dbReference type="Pfam" id="PF08549"/>
    </source>
</evidence>
<sequence>MPSSTLVEIQQLQAEGLVLRYPEILNNPQLSLDGAVSLLMRAAQQAQQVPFIWSWLDRAQDGQTFVMFHIQSGFPNDGIRWQEPESKFTIGQGTPKEMEVGEVKFGFIPGSGEATASRIRRRYRLLHGGLQQLWIVHYTRGTGPPVPPAVANQPVRMYPLRQVNEPGMFVTGEKLGQKSFPPGMGPMGGGMPGGGMPNPGMANPGMPNPGMPNMGSMGGNMGMGGPMGGYNQQHPQAMIAQQNSNMEMLEARNRARGPPPSQGRGPPPGARPRGPMDDDDSGDENDSVSTRALALTRYKRNHDLMNEVFIHAAYRHTIPPQNSPYLNFDKKEVDDKVAKLTEEIEALKSRAEERKLERERRKQAEQAELALLEAQPQPLPESISFPDSRDALANIAGVELGFAGDLPDLDMDLGIGTDIGGGMGGIDGIPAW</sequence>
<dbReference type="Pfam" id="PF08549">
    <property type="entry name" value="SWI-SNF_Ssr4_N"/>
    <property type="match status" value="1"/>
</dbReference>
<accession>A0A8H5HBJ6</accession>
<feature type="compositionally biased region" description="Acidic residues" evidence="2">
    <location>
        <begin position="277"/>
        <end position="286"/>
    </location>
</feature>
<keyword evidence="1" id="KW-0175">Coiled coil</keyword>
<organism evidence="4 5">
    <name type="scientific">Collybiopsis confluens</name>
    <dbReference type="NCBI Taxonomy" id="2823264"/>
    <lineage>
        <taxon>Eukaryota</taxon>
        <taxon>Fungi</taxon>
        <taxon>Dikarya</taxon>
        <taxon>Basidiomycota</taxon>
        <taxon>Agaricomycotina</taxon>
        <taxon>Agaricomycetes</taxon>
        <taxon>Agaricomycetidae</taxon>
        <taxon>Agaricales</taxon>
        <taxon>Marasmiineae</taxon>
        <taxon>Omphalotaceae</taxon>
        <taxon>Collybiopsis</taxon>
    </lineage>
</organism>
<protein>
    <recommendedName>
        <fullName evidence="3">SWI/SNF and RSC complexes subunit Ssr4 N-terminal domain-containing protein</fullName>
    </recommendedName>
</protein>
<feature type="compositionally biased region" description="Pro residues" evidence="2">
    <location>
        <begin position="257"/>
        <end position="270"/>
    </location>
</feature>
<name>A0A8H5HBJ6_9AGAR</name>
<evidence type="ECO:0000313" key="4">
    <source>
        <dbReference type="EMBL" id="KAF5380264.1"/>
    </source>
</evidence>
<feature type="domain" description="SWI/SNF and RSC complexes subunit Ssr4 N-terminal" evidence="3">
    <location>
        <begin position="20"/>
        <end position="141"/>
    </location>
</feature>